<dbReference type="Proteomes" id="UP000280834">
    <property type="component" value="Unassembled WGS sequence"/>
</dbReference>
<name>A0A3P7UBB2_9BILA</name>
<protein>
    <submittedName>
        <fullName evidence="1">Uncharacterized protein</fullName>
    </submittedName>
</protein>
<evidence type="ECO:0000313" key="2">
    <source>
        <dbReference type="Proteomes" id="UP000280834"/>
    </source>
</evidence>
<sequence>MKSLYFFCCCVDFFCSCTFLLRCKTIKIRAEQTKKGKASKVLSLTFCLAECSATISEKSSSSSCRPRVCFRNCSSYFFSRPF</sequence>
<evidence type="ECO:0000313" key="1">
    <source>
        <dbReference type="EMBL" id="VDO28839.1"/>
    </source>
</evidence>
<proteinExistence type="predicted"/>
<dbReference type="EMBL" id="UZAG01016511">
    <property type="protein sequence ID" value="VDO28839.1"/>
    <property type="molecule type" value="Genomic_DNA"/>
</dbReference>
<gene>
    <name evidence="1" type="ORF">BTMF_LOCUS8623</name>
</gene>
<reference evidence="1 2" key="1">
    <citation type="submission" date="2018-11" db="EMBL/GenBank/DDBJ databases">
        <authorList>
            <consortium name="Pathogen Informatics"/>
        </authorList>
    </citation>
    <scope>NUCLEOTIDE SEQUENCE [LARGE SCALE GENOMIC DNA]</scope>
</reference>
<keyword evidence="2" id="KW-1185">Reference proteome</keyword>
<organism evidence="1 2">
    <name type="scientific">Brugia timori</name>
    <dbReference type="NCBI Taxonomy" id="42155"/>
    <lineage>
        <taxon>Eukaryota</taxon>
        <taxon>Metazoa</taxon>
        <taxon>Ecdysozoa</taxon>
        <taxon>Nematoda</taxon>
        <taxon>Chromadorea</taxon>
        <taxon>Rhabditida</taxon>
        <taxon>Spirurina</taxon>
        <taxon>Spiruromorpha</taxon>
        <taxon>Filarioidea</taxon>
        <taxon>Onchocercidae</taxon>
        <taxon>Brugia</taxon>
    </lineage>
</organism>
<dbReference type="AlphaFoldDB" id="A0A3P7UBB2"/>
<accession>A0A3P7UBB2</accession>